<dbReference type="EMBL" id="MT142830">
    <property type="protein sequence ID" value="QJA89211.1"/>
    <property type="molecule type" value="Genomic_DNA"/>
</dbReference>
<name>A0A6M3L6R2_9ZZZZ</name>
<dbReference type="AlphaFoldDB" id="A0A6M3L6R2"/>
<dbReference type="Pfam" id="PF17236">
    <property type="entry name" value="SU10_MCP"/>
    <property type="match status" value="1"/>
</dbReference>
<sequence length="423" mass="47534">MNRREYPYTTVTEGISVFDRDNQYRPLQWLDAPNEIDWLDKEDNGLLLTILDKMPSLENEFDNPVVNWTEDTRMDTATKFNSAMAVTDTYLDLVDPYIVVVNSFMVIPNTGEVVRVDAVDYDKSDGWTNGAGDTANVTVTRGMNGTAAVAAAVGDYVIALPAYMAELSDPRGGVGRLPGESQHNFISLASKTFRVGRVQENSGMLDNWGQVPKAAIDTILDMRRELSYALLFQARATYLTANEGQMYISQGALHYIRDGYLDLGTMASKMTWPIFNDYLEARFEADASSLQKTMLCGQTLFSTLQKLMRELGRLSPDQPYFEPELKTMAFQMKTDGGYIVNVLLDKYGLSSRYGLASWGFLLDMAHIQGAKYKGLGFQWFQNIQDNRSVMLREDTFMGSFSLIMKHQKTHGVVRGGSPRIVTR</sequence>
<evidence type="ECO:0000313" key="1">
    <source>
        <dbReference type="EMBL" id="QJA89211.1"/>
    </source>
</evidence>
<evidence type="ECO:0008006" key="2">
    <source>
        <dbReference type="Google" id="ProtNLM"/>
    </source>
</evidence>
<protein>
    <recommendedName>
        <fullName evidence="2">Capsid protein</fullName>
    </recommendedName>
</protein>
<gene>
    <name evidence="1" type="ORF">MM415B02590_0009</name>
</gene>
<dbReference type="InterPro" id="IPR035198">
    <property type="entry name" value="SU10_MCP"/>
</dbReference>
<proteinExistence type="predicted"/>
<reference evidence="1" key="1">
    <citation type="submission" date="2020-03" db="EMBL/GenBank/DDBJ databases">
        <title>The deep terrestrial virosphere.</title>
        <authorList>
            <person name="Holmfeldt K."/>
            <person name="Nilsson E."/>
            <person name="Simone D."/>
            <person name="Lopez-Fernandez M."/>
            <person name="Wu X."/>
            <person name="de Brujin I."/>
            <person name="Lundin D."/>
            <person name="Andersson A."/>
            <person name="Bertilsson S."/>
            <person name="Dopson M."/>
        </authorList>
    </citation>
    <scope>NUCLEOTIDE SEQUENCE</scope>
    <source>
        <strain evidence="1">MM415B02590</strain>
    </source>
</reference>
<accession>A0A6M3L6R2</accession>
<organism evidence="1">
    <name type="scientific">viral metagenome</name>
    <dbReference type="NCBI Taxonomy" id="1070528"/>
    <lineage>
        <taxon>unclassified sequences</taxon>
        <taxon>metagenomes</taxon>
        <taxon>organismal metagenomes</taxon>
    </lineage>
</organism>